<proteinExistence type="predicted"/>
<evidence type="ECO:0000256" key="1">
    <source>
        <dbReference type="SAM" id="MobiDB-lite"/>
    </source>
</evidence>
<feature type="region of interest" description="Disordered" evidence="1">
    <location>
        <begin position="142"/>
        <end position="187"/>
    </location>
</feature>
<dbReference type="AlphaFoldDB" id="A0A2Z6S8K1"/>
<evidence type="ECO:0000313" key="3">
    <source>
        <dbReference type="Proteomes" id="UP000247702"/>
    </source>
</evidence>
<dbReference type="Proteomes" id="UP000247702">
    <property type="component" value="Unassembled WGS sequence"/>
</dbReference>
<name>A0A2Z6S8K1_9GLOM</name>
<evidence type="ECO:0000313" key="2">
    <source>
        <dbReference type="EMBL" id="GBC07295.1"/>
    </source>
</evidence>
<accession>A0A2Z6S8K1</accession>
<keyword evidence="3" id="KW-1185">Reference proteome</keyword>
<sequence length="208" mass="23454">MLINVDKFDEDLKGLLDDKSGATPHAITHLYLSRPWPNLRKGVLKRRPKETDNTLKNGNVIITSYQPQGEEQAQLLDLVIYDIPAKWDNYILLANLGQWGKVISVILTLGTQLWNDKRISWCHYSTPNFKNLCISAQIGNADKSSRTPKGFNFSFSGSNTNNHKNNQNKPPKSGRSPKKITLSRTGQSFKSDVKHLIAGLKALLEHYI</sequence>
<feature type="compositionally biased region" description="Low complexity" evidence="1">
    <location>
        <begin position="150"/>
        <end position="171"/>
    </location>
</feature>
<gene>
    <name evidence="2" type="ORF">RclHR1_07370004</name>
</gene>
<comment type="caution">
    <text evidence="2">The sequence shown here is derived from an EMBL/GenBank/DDBJ whole genome shotgun (WGS) entry which is preliminary data.</text>
</comment>
<organism evidence="2 3">
    <name type="scientific">Rhizophagus clarus</name>
    <dbReference type="NCBI Taxonomy" id="94130"/>
    <lineage>
        <taxon>Eukaryota</taxon>
        <taxon>Fungi</taxon>
        <taxon>Fungi incertae sedis</taxon>
        <taxon>Mucoromycota</taxon>
        <taxon>Glomeromycotina</taxon>
        <taxon>Glomeromycetes</taxon>
        <taxon>Glomerales</taxon>
        <taxon>Glomeraceae</taxon>
        <taxon>Rhizophagus</taxon>
    </lineage>
</organism>
<protein>
    <submittedName>
        <fullName evidence="2">Uncharacterized protein</fullName>
    </submittedName>
</protein>
<reference evidence="2 3" key="1">
    <citation type="submission" date="2017-11" db="EMBL/GenBank/DDBJ databases">
        <title>The genome of Rhizophagus clarus HR1 reveals common genetic basis of auxotrophy among arbuscular mycorrhizal fungi.</title>
        <authorList>
            <person name="Kobayashi Y."/>
        </authorList>
    </citation>
    <scope>NUCLEOTIDE SEQUENCE [LARGE SCALE GENOMIC DNA]</scope>
    <source>
        <strain evidence="2 3">HR1</strain>
    </source>
</reference>
<dbReference type="EMBL" id="BEXD01004134">
    <property type="protein sequence ID" value="GBC07295.1"/>
    <property type="molecule type" value="Genomic_DNA"/>
</dbReference>